<proteinExistence type="inferred from homology"/>
<keyword evidence="3 6" id="KW-0812">Transmembrane</keyword>
<comment type="subcellular location">
    <subcellularLocation>
        <location evidence="1">Membrane</location>
        <topology evidence="1">Multi-pass membrane protein</topology>
    </subcellularLocation>
</comment>
<reference evidence="8" key="2">
    <citation type="submission" date="2020-10" db="EMBL/GenBank/DDBJ databases">
        <title>Mucilaginibacter sp. nov., isolated from soil.</title>
        <authorList>
            <person name="Jeon C.O."/>
        </authorList>
    </citation>
    <scope>NUCLEOTIDE SEQUENCE</scope>
    <source>
        <strain evidence="8">R11</strain>
    </source>
</reference>
<feature type="domain" description="EamA" evidence="7">
    <location>
        <begin position="2"/>
        <end position="130"/>
    </location>
</feature>
<comment type="caution">
    <text evidence="8">The sequence shown here is derived from an EMBL/GenBank/DDBJ whole genome shotgun (WGS) entry which is preliminary data.</text>
</comment>
<reference evidence="8" key="1">
    <citation type="submission" date="2020-01" db="EMBL/GenBank/DDBJ databases">
        <authorList>
            <person name="Seo Y.L."/>
        </authorList>
    </citation>
    <scope>NUCLEOTIDE SEQUENCE</scope>
    <source>
        <strain evidence="8">R11</strain>
    </source>
</reference>
<organism evidence="8 9">
    <name type="scientific">Mucilaginibacter agri</name>
    <dbReference type="NCBI Taxonomy" id="2695265"/>
    <lineage>
        <taxon>Bacteria</taxon>
        <taxon>Pseudomonadati</taxon>
        <taxon>Bacteroidota</taxon>
        <taxon>Sphingobacteriia</taxon>
        <taxon>Sphingobacteriales</taxon>
        <taxon>Sphingobacteriaceae</taxon>
        <taxon>Mucilaginibacter</taxon>
    </lineage>
</organism>
<evidence type="ECO:0000256" key="3">
    <source>
        <dbReference type="ARBA" id="ARBA00022692"/>
    </source>
</evidence>
<dbReference type="Proteomes" id="UP000638732">
    <property type="component" value="Unassembled WGS sequence"/>
</dbReference>
<dbReference type="SUPFAM" id="SSF103481">
    <property type="entry name" value="Multidrug resistance efflux transporter EmrE"/>
    <property type="match status" value="2"/>
</dbReference>
<evidence type="ECO:0000259" key="7">
    <source>
        <dbReference type="Pfam" id="PF00892"/>
    </source>
</evidence>
<feature type="transmembrane region" description="Helical" evidence="6">
    <location>
        <begin position="28"/>
        <end position="47"/>
    </location>
</feature>
<comment type="similarity">
    <text evidence="2">Belongs to the EamA transporter family.</text>
</comment>
<dbReference type="InterPro" id="IPR050638">
    <property type="entry name" value="AA-Vitamin_Transporters"/>
</dbReference>
<dbReference type="EMBL" id="WWEO01000045">
    <property type="protein sequence ID" value="NCD71973.1"/>
    <property type="molecule type" value="Genomic_DNA"/>
</dbReference>
<evidence type="ECO:0000313" key="9">
    <source>
        <dbReference type="Proteomes" id="UP000638732"/>
    </source>
</evidence>
<dbReference type="RefSeq" id="WP_166587946.1">
    <property type="nucleotide sequence ID" value="NZ_WWEO01000045.1"/>
</dbReference>
<accession>A0A965ZIX6</accession>
<evidence type="ECO:0000256" key="2">
    <source>
        <dbReference type="ARBA" id="ARBA00007362"/>
    </source>
</evidence>
<gene>
    <name evidence="8" type="ORF">GSY63_21600</name>
</gene>
<feature type="transmembrane region" description="Helical" evidence="6">
    <location>
        <begin position="90"/>
        <end position="107"/>
    </location>
</feature>
<feature type="transmembrane region" description="Helical" evidence="6">
    <location>
        <begin position="175"/>
        <end position="198"/>
    </location>
</feature>
<sequence length="288" mass="31815">MIYIFLSVCCSVAVSIMLKLARRYSIDVFQAITWNYSIAIILTLIFLKPQLGSLSAAPVYNYTILGILLPSLFVVIAASVRFTGIVRTDTAQRLSLVIPLLAAFFLFNEQLTTYKLIGIAVGLVAIILLLMKPKTQRRNTFTTASWLYPIVVFLGFGVIDVMFRQLALVKDVSFATSLFAIYVIAFVLSIIGLIYMVATKKTKFLWRYIGFGWMLGVANFGNILFYLLAHKAMAKSPSVVFSAMNIGVIAVGTMAGTFLFKEKTSSLNRVGIILAITAVIIIAYAQTH</sequence>
<dbReference type="AlphaFoldDB" id="A0A965ZIX6"/>
<evidence type="ECO:0000256" key="4">
    <source>
        <dbReference type="ARBA" id="ARBA00022989"/>
    </source>
</evidence>
<feature type="transmembrane region" description="Helical" evidence="6">
    <location>
        <begin position="267"/>
        <end position="285"/>
    </location>
</feature>
<name>A0A965ZIX6_9SPHI</name>
<keyword evidence="9" id="KW-1185">Reference proteome</keyword>
<feature type="transmembrane region" description="Helical" evidence="6">
    <location>
        <begin position="239"/>
        <end position="260"/>
    </location>
</feature>
<keyword evidence="5 6" id="KW-0472">Membrane</keyword>
<dbReference type="GO" id="GO:0016020">
    <property type="term" value="C:membrane"/>
    <property type="evidence" value="ECO:0007669"/>
    <property type="project" value="UniProtKB-SubCell"/>
</dbReference>
<evidence type="ECO:0000256" key="5">
    <source>
        <dbReference type="ARBA" id="ARBA00023136"/>
    </source>
</evidence>
<evidence type="ECO:0000256" key="1">
    <source>
        <dbReference type="ARBA" id="ARBA00004141"/>
    </source>
</evidence>
<evidence type="ECO:0000313" key="8">
    <source>
        <dbReference type="EMBL" id="NCD71973.1"/>
    </source>
</evidence>
<dbReference type="InterPro" id="IPR000620">
    <property type="entry name" value="EamA_dom"/>
</dbReference>
<feature type="transmembrane region" description="Helical" evidence="6">
    <location>
        <begin position="113"/>
        <end position="131"/>
    </location>
</feature>
<keyword evidence="4 6" id="KW-1133">Transmembrane helix</keyword>
<evidence type="ECO:0000256" key="6">
    <source>
        <dbReference type="SAM" id="Phobius"/>
    </source>
</evidence>
<dbReference type="PANTHER" id="PTHR32322:SF2">
    <property type="entry name" value="EAMA DOMAIN-CONTAINING PROTEIN"/>
    <property type="match status" value="1"/>
</dbReference>
<feature type="transmembrane region" description="Helical" evidence="6">
    <location>
        <begin position="59"/>
        <end position="78"/>
    </location>
</feature>
<feature type="transmembrane region" description="Helical" evidence="6">
    <location>
        <begin position="205"/>
        <end position="227"/>
    </location>
</feature>
<feature type="transmembrane region" description="Helical" evidence="6">
    <location>
        <begin position="143"/>
        <end position="163"/>
    </location>
</feature>
<dbReference type="PANTHER" id="PTHR32322">
    <property type="entry name" value="INNER MEMBRANE TRANSPORTER"/>
    <property type="match status" value="1"/>
</dbReference>
<dbReference type="Pfam" id="PF00892">
    <property type="entry name" value="EamA"/>
    <property type="match status" value="1"/>
</dbReference>
<protein>
    <submittedName>
        <fullName evidence="8">EamA family transporter</fullName>
    </submittedName>
</protein>
<dbReference type="InterPro" id="IPR037185">
    <property type="entry name" value="EmrE-like"/>
</dbReference>